<evidence type="ECO:0000313" key="10">
    <source>
        <dbReference type="Proteomes" id="UP000391834"/>
    </source>
</evidence>
<evidence type="ECO:0000256" key="5">
    <source>
        <dbReference type="ARBA" id="ARBA00022801"/>
    </source>
</evidence>
<keyword evidence="5 7" id="KW-0378">Hydrolase</keyword>
<dbReference type="PANTHER" id="PTHR33992">
    <property type="entry name" value="RIBONUCLEASE P PROTEIN COMPONENT"/>
    <property type="match status" value="1"/>
</dbReference>
<evidence type="ECO:0000256" key="1">
    <source>
        <dbReference type="ARBA" id="ARBA00002663"/>
    </source>
</evidence>
<comment type="subunit">
    <text evidence="7">Consists of a catalytic RNA component (M1 or rnpB) and a protein subunit.</text>
</comment>
<evidence type="ECO:0000256" key="7">
    <source>
        <dbReference type="HAMAP-Rule" id="MF_00227"/>
    </source>
</evidence>
<dbReference type="Gene3D" id="3.30.230.10">
    <property type="match status" value="1"/>
</dbReference>
<dbReference type="PANTHER" id="PTHR33992:SF1">
    <property type="entry name" value="RIBONUCLEASE P PROTEIN COMPONENT"/>
    <property type="match status" value="1"/>
</dbReference>
<sequence>MVIPPFLYRKKRMVRYTFHKEERLCSRKLIGTMFESGQSFLTYPVKVVYYTPEALDGDTPVQVGFTVPKKNFKRAVKRNLLKRRIREAYRLQKHELHEYLSTTGQQVAVMFIYVGKEPLSYRKIEGSVKKAINRLKKELTNRTNTEKKA</sequence>
<comment type="caution">
    <text evidence="9">The sequence shown here is derived from an EMBL/GenBank/DDBJ whole genome shotgun (WGS) entry which is preliminary data.</text>
</comment>
<dbReference type="InterPro" id="IPR020568">
    <property type="entry name" value="Ribosomal_Su5_D2-typ_SF"/>
</dbReference>
<name>A0A5M4AXX4_9BACT</name>
<dbReference type="Proteomes" id="UP000391834">
    <property type="component" value="Unassembled WGS sequence"/>
</dbReference>
<dbReference type="PROSITE" id="PS00648">
    <property type="entry name" value="RIBONUCLEASE_P"/>
    <property type="match status" value="1"/>
</dbReference>
<dbReference type="GO" id="GO:0001682">
    <property type="term" value="P:tRNA 5'-leader removal"/>
    <property type="evidence" value="ECO:0007669"/>
    <property type="project" value="UniProtKB-UniRule"/>
</dbReference>
<proteinExistence type="inferred from homology"/>
<dbReference type="EC" id="3.1.26.5" evidence="7 8"/>
<protein>
    <recommendedName>
        <fullName evidence="7 8">Ribonuclease P protein component</fullName>
        <shortName evidence="7">RNase P protein</shortName>
        <shortName evidence="7">RNaseP protein</shortName>
        <ecNumber evidence="7 8">3.1.26.5</ecNumber>
    </recommendedName>
    <alternativeName>
        <fullName evidence="7">Protein C5</fullName>
    </alternativeName>
</protein>
<gene>
    <name evidence="7" type="primary">rnpA</name>
    <name evidence="9" type="ORF">PbJCM13498_16050</name>
</gene>
<keyword evidence="6 7" id="KW-0694">RNA-binding</keyword>
<dbReference type="GO" id="GO:0042781">
    <property type="term" value="F:3'-tRNA processing endoribonuclease activity"/>
    <property type="evidence" value="ECO:0007669"/>
    <property type="project" value="TreeGrafter"/>
</dbReference>
<reference evidence="9 10" key="1">
    <citation type="submission" date="2019-10" db="EMBL/GenBank/DDBJ databases">
        <title>Prolixibacter strains distinguished by the presence of nitrate reductase genes were adept at nitrate-dependent anaerobic corrosion of metallic iron and carbon steel.</title>
        <authorList>
            <person name="Iino T."/>
            <person name="Shono N."/>
            <person name="Ito K."/>
            <person name="Nakamura R."/>
            <person name="Sueoka K."/>
            <person name="Harayama S."/>
            <person name="Ohkuma M."/>
        </authorList>
    </citation>
    <scope>NUCLEOTIDE SEQUENCE [LARGE SCALE GENOMIC DNA]</scope>
    <source>
        <strain evidence="9 10">JCM 13498</strain>
    </source>
</reference>
<evidence type="ECO:0000256" key="8">
    <source>
        <dbReference type="NCBIfam" id="TIGR00188"/>
    </source>
</evidence>
<dbReference type="InterPro" id="IPR014721">
    <property type="entry name" value="Ribsml_uS5_D2-typ_fold_subgr"/>
</dbReference>
<accession>A0A5M4AXX4</accession>
<keyword evidence="2 7" id="KW-0819">tRNA processing</keyword>
<dbReference type="HAMAP" id="MF_00227">
    <property type="entry name" value="RNase_P"/>
    <property type="match status" value="1"/>
</dbReference>
<evidence type="ECO:0000256" key="6">
    <source>
        <dbReference type="ARBA" id="ARBA00022884"/>
    </source>
</evidence>
<keyword evidence="3 7" id="KW-0540">Nuclease</keyword>
<dbReference type="SUPFAM" id="SSF54211">
    <property type="entry name" value="Ribosomal protein S5 domain 2-like"/>
    <property type="match status" value="1"/>
</dbReference>
<dbReference type="GO" id="GO:0004526">
    <property type="term" value="F:ribonuclease P activity"/>
    <property type="evidence" value="ECO:0007669"/>
    <property type="project" value="UniProtKB-UniRule"/>
</dbReference>
<dbReference type="AlphaFoldDB" id="A0A5M4AXX4"/>
<comment type="similarity">
    <text evidence="7">Belongs to the RnpA family.</text>
</comment>
<evidence type="ECO:0000256" key="3">
    <source>
        <dbReference type="ARBA" id="ARBA00022722"/>
    </source>
</evidence>
<evidence type="ECO:0000313" key="9">
    <source>
        <dbReference type="EMBL" id="GET32742.1"/>
    </source>
</evidence>
<dbReference type="InterPro" id="IPR020539">
    <property type="entry name" value="RNase_P_CS"/>
</dbReference>
<dbReference type="GO" id="GO:0000049">
    <property type="term" value="F:tRNA binding"/>
    <property type="evidence" value="ECO:0007669"/>
    <property type="project" value="UniProtKB-UniRule"/>
</dbReference>
<evidence type="ECO:0000256" key="4">
    <source>
        <dbReference type="ARBA" id="ARBA00022759"/>
    </source>
</evidence>
<dbReference type="EMBL" id="BLAX01000001">
    <property type="protein sequence ID" value="GET32742.1"/>
    <property type="molecule type" value="Genomic_DNA"/>
</dbReference>
<dbReference type="Pfam" id="PF00825">
    <property type="entry name" value="Ribonuclease_P"/>
    <property type="match status" value="1"/>
</dbReference>
<comment type="catalytic activity">
    <reaction evidence="7">
        <text>Endonucleolytic cleavage of RNA, removing 5'-extranucleotides from tRNA precursor.</text>
        <dbReference type="EC" id="3.1.26.5"/>
    </reaction>
</comment>
<comment type="function">
    <text evidence="1 7">RNaseP catalyzes the removal of the 5'-leader sequence from pre-tRNA to produce the mature 5'-terminus. It can also cleave other RNA substrates such as 4.5S RNA. The protein component plays an auxiliary but essential role in vivo by binding to the 5'-leader sequence and broadening the substrate specificity of the ribozyme.</text>
</comment>
<organism evidence="9 10">
    <name type="scientific">Prolixibacter bellariivorans</name>
    <dbReference type="NCBI Taxonomy" id="314319"/>
    <lineage>
        <taxon>Bacteria</taxon>
        <taxon>Pseudomonadati</taxon>
        <taxon>Bacteroidota</taxon>
        <taxon>Bacteroidia</taxon>
        <taxon>Marinilabiliales</taxon>
        <taxon>Prolixibacteraceae</taxon>
        <taxon>Prolixibacter</taxon>
    </lineage>
</organism>
<dbReference type="NCBIfam" id="TIGR00188">
    <property type="entry name" value="rnpA"/>
    <property type="match status" value="1"/>
</dbReference>
<keyword evidence="10" id="KW-1185">Reference proteome</keyword>
<dbReference type="InterPro" id="IPR000100">
    <property type="entry name" value="RNase_P"/>
</dbReference>
<keyword evidence="4 7" id="KW-0255">Endonuclease</keyword>
<dbReference type="GO" id="GO:0030677">
    <property type="term" value="C:ribonuclease P complex"/>
    <property type="evidence" value="ECO:0007669"/>
    <property type="project" value="TreeGrafter"/>
</dbReference>
<evidence type="ECO:0000256" key="2">
    <source>
        <dbReference type="ARBA" id="ARBA00022694"/>
    </source>
</evidence>